<protein>
    <recommendedName>
        <fullName evidence="2">HTH cro/C1-type domain-containing protein</fullName>
    </recommendedName>
</protein>
<dbReference type="Gene3D" id="1.10.260.40">
    <property type="entry name" value="lambda repressor-like DNA-binding domains"/>
    <property type="match status" value="1"/>
</dbReference>
<sequence length="450" mass="49177">MIVSKWTKVEVKALRSAALRLTQEQFAERTGFQVATIRKWERATADKPVRNDSASALDTELARLTDEQRARFRAEINDVREAATLPVHQLPNSPAGDSLDKDTVEQRGATEIEVDVKRREFGMLLGAVFLAAGGDTDAVPIRIGVADARRLNDFAAYLCRREQDIGGASLVETAVQALETAKHLLDTCAFSEEAGREFISATGELAAIAGWLAYDSDWYSLARRCYADAFSLANQAGDDPLTVHVCMNAALLAVSRLRNEEANPHRALNLAGRARQLARGHAHGPSRIHALIATREAQAYGLLGDRIAYRKAIATAWREFDFAMDHESHADCPPWLRFVNATEIRYHEARAHGRLGDHEKSADLYAGLVLDHAGARNSAGYRAGSATALVKVGDVDAAFEQGISVLADLEGSVSSTRILRRLESVRAAAEGRSDEFTMRFDELAGRVVSA</sequence>
<keyword evidence="4" id="KW-1185">Reference proteome</keyword>
<dbReference type="InterPro" id="IPR001387">
    <property type="entry name" value="Cro/C1-type_HTH"/>
</dbReference>
<dbReference type="InterPro" id="IPR010982">
    <property type="entry name" value="Lambda_DNA-bd_dom_sf"/>
</dbReference>
<name>A0ABS0C4G0_9NOCA</name>
<dbReference type="RefSeq" id="WP_195032555.1">
    <property type="nucleotide sequence ID" value="NZ_JADLRE010000005.1"/>
</dbReference>
<feature type="region of interest" description="Disordered" evidence="1">
    <location>
        <begin position="83"/>
        <end position="106"/>
    </location>
</feature>
<dbReference type="CDD" id="cd00093">
    <property type="entry name" value="HTH_XRE"/>
    <property type="match status" value="1"/>
</dbReference>
<evidence type="ECO:0000313" key="3">
    <source>
        <dbReference type="EMBL" id="MBF6225278.1"/>
    </source>
</evidence>
<accession>A0ABS0C4G0</accession>
<comment type="caution">
    <text evidence="3">The sequence shown here is derived from an EMBL/GenBank/DDBJ whole genome shotgun (WGS) entry which is preliminary data.</text>
</comment>
<gene>
    <name evidence="3" type="ORF">IU470_09165</name>
</gene>
<proteinExistence type="predicted"/>
<organism evidence="3 4">
    <name type="scientific">Nocardia abscessus</name>
    <dbReference type="NCBI Taxonomy" id="120957"/>
    <lineage>
        <taxon>Bacteria</taxon>
        <taxon>Bacillati</taxon>
        <taxon>Actinomycetota</taxon>
        <taxon>Actinomycetes</taxon>
        <taxon>Mycobacteriales</taxon>
        <taxon>Nocardiaceae</taxon>
        <taxon>Nocardia</taxon>
    </lineage>
</organism>
<dbReference type="PROSITE" id="PS50943">
    <property type="entry name" value="HTH_CROC1"/>
    <property type="match status" value="1"/>
</dbReference>
<reference evidence="3 4" key="1">
    <citation type="submission" date="2020-10" db="EMBL/GenBank/DDBJ databases">
        <title>Identification of Nocardia species via Next-generation sequencing and recognition of intraspecies genetic diversity.</title>
        <authorList>
            <person name="Li P."/>
            <person name="Li P."/>
            <person name="Lu B."/>
        </authorList>
    </citation>
    <scope>NUCLEOTIDE SEQUENCE [LARGE SCALE GENOMIC DNA]</scope>
    <source>
        <strain evidence="3 4">N-11</strain>
    </source>
</reference>
<evidence type="ECO:0000256" key="1">
    <source>
        <dbReference type="SAM" id="MobiDB-lite"/>
    </source>
</evidence>
<evidence type="ECO:0000313" key="4">
    <source>
        <dbReference type="Proteomes" id="UP000807309"/>
    </source>
</evidence>
<evidence type="ECO:0000259" key="2">
    <source>
        <dbReference type="PROSITE" id="PS50943"/>
    </source>
</evidence>
<dbReference type="EMBL" id="JADLRE010000005">
    <property type="protein sequence ID" value="MBF6225278.1"/>
    <property type="molecule type" value="Genomic_DNA"/>
</dbReference>
<feature type="domain" description="HTH cro/C1-type" evidence="2">
    <location>
        <begin position="11"/>
        <end position="64"/>
    </location>
</feature>
<dbReference type="Proteomes" id="UP000807309">
    <property type="component" value="Unassembled WGS sequence"/>
</dbReference>